<feature type="transmembrane region" description="Helical" evidence="1">
    <location>
        <begin position="6"/>
        <end position="26"/>
    </location>
</feature>
<name>A0A2G3E0X1_9FIRM</name>
<dbReference type="CDD" id="cd01949">
    <property type="entry name" value="GGDEF"/>
    <property type="match status" value="1"/>
</dbReference>
<keyword evidence="4" id="KW-1185">Reference proteome</keyword>
<dbReference type="InterPro" id="IPR050469">
    <property type="entry name" value="Diguanylate_Cyclase"/>
</dbReference>
<evidence type="ECO:0000256" key="1">
    <source>
        <dbReference type="SAM" id="Phobius"/>
    </source>
</evidence>
<dbReference type="GO" id="GO:0043709">
    <property type="term" value="P:cell adhesion involved in single-species biofilm formation"/>
    <property type="evidence" value="ECO:0007669"/>
    <property type="project" value="TreeGrafter"/>
</dbReference>
<keyword evidence="1" id="KW-1133">Transmembrane helix</keyword>
<evidence type="ECO:0000313" key="3">
    <source>
        <dbReference type="EMBL" id="PHU36871.1"/>
    </source>
</evidence>
<gene>
    <name evidence="3" type="ORF">CSX02_11040</name>
</gene>
<evidence type="ECO:0000259" key="2">
    <source>
        <dbReference type="PROSITE" id="PS50887"/>
    </source>
</evidence>
<feature type="transmembrane region" description="Helical" evidence="1">
    <location>
        <begin position="142"/>
        <end position="165"/>
    </location>
</feature>
<reference evidence="3 4" key="2">
    <citation type="submission" date="2017-10" db="EMBL/GenBank/DDBJ databases">
        <authorList>
            <person name="Banno H."/>
            <person name="Chua N.-H."/>
        </authorList>
    </citation>
    <scope>NUCLEOTIDE SEQUENCE [LARGE SCALE GENOMIC DNA]</scope>
    <source>
        <strain evidence="3 4">JK623</strain>
    </source>
</reference>
<feature type="transmembrane region" description="Helical" evidence="1">
    <location>
        <begin position="177"/>
        <end position="197"/>
    </location>
</feature>
<comment type="caution">
    <text evidence="3">The sequence shown here is derived from an EMBL/GenBank/DDBJ whole genome shotgun (WGS) entry which is preliminary data.</text>
</comment>
<keyword evidence="1" id="KW-0472">Membrane</keyword>
<dbReference type="AlphaFoldDB" id="A0A2G3E0X1"/>
<proteinExistence type="predicted"/>
<feature type="transmembrane region" description="Helical" evidence="1">
    <location>
        <begin position="38"/>
        <end position="57"/>
    </location>
</feature>
<feature type="domain" description="GGDEF" evidence="2">
    <location>
        <begin position="247"/>
        <end position="380"/>
    </location>
</feature>
<dbReference type="InterPro" id="IPR000160">
    <property type="entry name" value="GGDEF_dom"/>
</dbReference>
<dbReference type="GO" id="GO:0005886">
    <property type="term" value="C:plasma membrane"/>
    <property type="evidence" value="ECO:0007669"/>
    <property type="project" value="TreeGrafter"/>
</dbReference>
<organism evidence="3 4">
    <name type="scientific">Agathobacter ruminis</name>
    <dbReference type="NCBI Taxonomy" id="1712665"/>
    <lineage>
        <taxon>Bacteria</taxon>
        <taxon>Bacillati</taxon>
        <taxon>Bacillota</taxon>
        <taxon>Clostridia</taxon>
        <taxon>Lachnospirales</taxon>
        <taxon>Lachnospiraceae</taxon>
        <taxon>Agathobacter</taxon>
    </lineage>
</organism>
<dbReference type="NCBIfam" id="TIGR00254">
    <property type="entry name" value="GGDEF"/>
    <property type="match status" value="1"/>
</dbReference>
<dbReference type="EMBL" id="PDYG01000112">
    <property type="protein sequence ID" value="PHU36871.1"/>
    <property type="molecule type" value="Genomic_DNA"/>
</dbReference>
<keyword evidence="1" id="KW-0812">Transmembrane</keyword>
<dbReference type="PROSITE" id="PS50887">
    <property type="entry name" value="GGDEF"/>
    <property type="match status" value="1"/>
</dbReference>
<reference evidence="3 4" key="1">
    <citation type="submission" date="2017-10" db="EMBL/GenBank/DDBJ databases">
        <title>Resolving the taxonomy of Roseburia spp., Eubacterium rectale and Agathobacter spp. through phylogenomic analysis.</title>
        <authorList>
            <person name="Sheridan P.O."/>
            <person name="Walker A.W."/>
            <person name="Duncan S.H."/>
            <person name="Scott K.P."/>
            <person name="Toole P.W.O."/>
            <person name="Luis P."/>
            <person name="Flint H.J."/>
        </authorList>
    </citation>
    <scope>NUCLEOTIDE SEQUENCE [LARGE SCALE GENOMIC DNA]</scope>
    <source>
        <strain evidence="3 4">JK623</strain>
    </source>
</reference>
<dbReference type="Pfam" id="PF00990">
    <property type="entry name" value="GGDEF"/>
    <property type="match status" value="1"/>
</dbReference>
<dbReference type="GO" id="GO:0052621">
    <property type="term" value="F:diguanylate cyclase activity"/>
    <property type="evidence" value="ECO:0007669"/>
    <property type="project" value="TreeGrafter"/>
</dbReference>
<dbReference type="PANTHER" id="PTHR45138:SF6">
    <property type="entry name" value="DIGUANYLATE CYCLASE DGCN"/>
    <property type="match status" value="1"/>
</dbReference>
<dbReference type="InterPro" id="IPR043128">
    <property type="entry name" value="Rev_trsase/Diguanyl_cyclase"/>
</dbReference>
<evidence type="ECO:0000313" key="4">
    <source>
        <dbReference type="Proteomes" id="UP000224563"/>
    </source>
</evidence>
<dbReference type="InterPro" id="IPR029787">
    <property type="entry name" value="Nucleotide_cyclase"/>
</dbReference>
<dbReference type="Gene3D" id="3.30.70.270">
    <property type="match status" value="1"/>
</dbReference>
<dbReference type="Proteomes" id="UP000224563">
    <property type="component" value="Unassembled WGS sequence"/>
</dbReference>
<protein>
    <recommendedName>
        <fullName evidence="2">GGDEF domain-containing protein</fullName>
    </recommendedName>
</protein>
<dbReference type="SMART" id="SM00267">
    <property type="entry name" value="GGDEF"/>
    <property type="match status" value="1"/>
</dbReference>
<dbReference type="GO" id="GO:1902201">
    <property type="term" value="P:negative regulation of bacterial-type flagellum-dependent cell motility"/>
    <property type="evidence" value="ECO:0007669"/>
    <property type="project" value="TreeGrafter"/>
</dbReference>
<dbReference type="RefSeq" id="WP_099386721.1">
    <property type="nucleotide sequence ID" value="NZ_JANSWH010000044.1"/>
</dbReference>
<feature type="transmembrane region" description="Helical" evidence="1">
    <location>
        <begin position="77"/>
        <end position="95"/>
    </location>
</feature>
<sequence>MTNLTAVYVADLMGVMLSIVVLYENAWRFREQTVESKILLTLTYVLLIACIAESLSFTVDGMAGTFARIAGKATNSWLFFSGVLVGPLGIAMITSHIHCQISTIHKYFIRLMVVVGTLVLIFNLFVPVVFKIDSHNVYSRQSLYWLYIAIMYVFLTDGVICYLVSKRRGVVVRFFPVTEFLLPLLVGLVLQTVFYGVSTIWPCLTISMCGVCFSLQNENVFLDKLTSSYNRLFLDNLSNRNVKFRERKLTAMMMDMNGFKAINDQFGHIEGDMALRAVAEILREVVGDNGMVIRYAGDEFVVLLNTRDEAVVKEYISHIHEQLRIYSKKLNRGYTLSVSIGYSEFDLDEQTVEDIMNIVDQRMYEDKKAFYAKSENNRRE</sequence>
<accession>A0A2G3E0X1</accession>
<dbReference type="SUPFAM" id="SSF55073">
    <property type="entry name" value="Nucleotide cyclase"/>
    <property type="match status" value="1"/>
</dbReference>
<feature type="transmembrane region" description="Helical" evidence="1">
    <location>
        <begin position="107"/>
        <end position="130"/>
    </location>
</feature>
<dbReference type="PANTHER" id="PTHR45138">
    <property type="entry name" value="REGULATORY COMPONENTS OF SENSORY TRANSDUCTION SYSTEM"/>
    <property type="match status" value="1"/>
</dbReference>